<keyword evidence="1" id="KW-0812">Transmembrane</keyword>
<feature type="transmembrane region" description="Helical" evidence="1">
    <location>
        <begin position="12"/>
        <end position="32"/>
    </location>
</feature>
<dbReference type="Gene3D" id="3.40.50.1820">
    <property type="entry name" value="alpha/beta hydrolase"/>
    <property type="match status" value="1"/>
</dbReference>
<protein>
    <recommendedName>
        <fullName evidence="4">AB hydrolase-1 domain-containing protein</fullName>
    </recommendedName>
</protein>
<organism evidence="2 3">
    <name type="scientific">Pholiota conissans</name>
    <dbReference type="NCBI Taxonomy" id="109636"/>
    <lineage>
        <taxon>Eukaryota</taxon>
        <taxon>Fungi</taxon>
        <taxon>Dikarya</taxon>
        <taxon>Basidiomycota</taxon>
        <taxon>Agaricomycotina</taxon>
        <taxon>Agaricomycetes</taxon>
        <taxon>Agaricomycetidae</taxon>
        <taxon>Agaricales</taxon>
        <taxon>Agaricineae</taxon>
        <taxon>Strophariaceae</taxon>
        <taxon>Pholiota</taxon>
    </lineage>
</organism>
<dbReference type="InterPro" id="IPR029058">
    <property type="entry name" value="AB_hydrolase_fold"/>
</dbReference>
<evidence type="ECO:0008006" key="4">
    <source>
        <dbReference type="Google" id="ProtNLM"/>
    </source>
</evidence>
<name>A0A9P6CWJ7_9AGAR</name>
<reference evidence="2" key="1">
    <citation type="submission" date="2020-11" db="EMBL/GenBank/DDBJ databases">
        <authorList>
            <consortium name="DOE Joint Genome Institute"/>
            <person name="Ahrendt S."/>
            <person name="Riley R."/>
            <person name="Andreopoulos W."/>
            <person name="Labutti K."/>
            <person name="Pangilinan J."/>
            <person name="Ruiz-Duenas F.J."/>
            <person name="Barrasa J.M."/>
            <person name="Sanchez-Garcia M."/>
            <person name="Camarero S."/>
            <person name="Miyauchi S."/>
            <person name="Serrano A."/>
            <person name="Linde D."/>
            <person name="Babiker R."/>
            <person name="Drula E."/>
            <person name="Ayuso-Fernandez I."/>
            <person name="Pacheco R."/>
            <person name="Padilla G."/>
            <person name="Ferreira P."/>
            <person name="Barriuso J."/>
            <person name="Kellner H."/>
            <person name="Castanera R."/>
            <person name="Alfaro M."/>
            <person name="Ramirez L."/>
            <person name="Pisabarro A.G."/>
            <person name="Kuo A."/>
            <person name="Tritt A."/>
            <person name="Lipzen A."/>
            <person name="He G."/>
            <person name="Yan M."/>
            <person name="Ng V."/>
            <person name="Cullen D."/>
            <person name="Martin F."/>
            <person name="Rosso M.-N."/>
            <person name="Henrissat B."/>
            <person name="Hibbett D."/>
            <person name="Martinez A.T."/>
            <person name="Grigoriev I.V."/>
        </authorList>
    </citation>
    <scope>NUCLEOTIDE SEQUENCE</scope>
    <source>
        <strain evidence="2">CIRM-BRFM 674</strain>
    </source>
</reference>
<proteinExistence type="predicted"/>
<comment type="caution">
    <text evidence="2">The sequence shown here is derived from an EMBL/GenBank/DDBJ whole genome shotgun (WGS) entry which is preliminary data.</text>
</comment>
<dbReference type="PANTHER" id="PTHR37471:SF1">
    <property type="entry name" value="AB HYDROLASE-1 DOMAIN-CONTAINING PROTEIN"/>
    <property type="match status" value="1"/>
</dbReference>
<evidence type="ECO:0000313" key="2">
    <source>
        <dbReference type="EMBL" id="KAF9481942.1"/>
    </source>
</evidence>
<feature type="transmembrane region" description="Helical" evidence="1">
    <location>
        <begin position="39"/>
        <end position="60"/>
    </location>
</feature>
<accession>A0A9P6CWJ7</accession>
<dbReference type="SUPFAM" id="SSF53474">
    <property type="entry name" value="alpha/beta-Hydrolases"/>
    <property type="match status" value="1"/>
</dbReference>
<dbReference type="OrthoDB" id="6431331at2759"/>
<gene>
    <name evidence="2" type="ORF">BDN70DRAFT_991545</name>
</gene>
<dbReference type="AlphaFoldDB" id="A0A9P6CWJ7"/>
<feature type="transmembrane region" description="Helical" evidence="1">
    <location>
        <begin position="187"/>
        <end position="207"/>
    </location>
</feature>
<dbReference type="EMBL" id="MU155172">
    <property type="protein sequence ID" value="KAF9481942.1"/>
    <property type="molecule type" value="Genomic_DNA"/>
</dbReference>
<dbReference type="Proteomes" id="UP000807469">
    <property type="component" value="Unassembled WGS sequence"/>
</dbReference>
<keyword evidence="1" id="KW-1133">Transmembrane helix</keyword>
<keyword evidence="3" id="KW-1185">Reference proteome</keyword>
<sequence>MIGNSPAEYIGIRIGIGALRVISPASIAYLACCAIWREFFYIPVAVVATAEAAFYLLVYLPRKSRLQSPPRRRPPELSLEQRQIIFQRCMAAETTLATPEFLYPRGWFLPKHALPRKDDVIDWLLWALFSSSRDEIDIADYEEELEGYVREIEKYHNQSLAEGRSHRDELHSMRITLDPVRMSHRPLIWYMIVALVDSFTSISLACLGFRHYTPIESQWRRTFPPRPILYLLSRSAPPGVLTPYWYRPHTSTSKRPIVFLHGIGIGLYPYIPFFRSITSGFDSDVGIVLPEMMSICMHMTPRSVPPREEMLASLNIILESLQDQEIKARNSLNDQSSLLGVSNTTMAGWDRVVLITHSYGTFVAGWIVRACIGSSLDSTTTTITTQSTAAKSLCAKFAHLILVDPIPILLSNPAVAYNFLYRHPSTVPLPQPGHALAIGYSETALTPTPSTEISVTEKSPWYSSAAAWQLWYFASRDADVARTLFRSFFWAEGGLWREDLIAFINGNESKGTSSANHSKAPRNLAIVLGGMDQVVPAEAVREYITREPAMKEYWVGSVDSEGEDLVPVSDTDEAGRRGHGSLEVLFNPVLDHAVIFDDPKWTRALLAVVQRYVLV</sequence>
<keyword evidence="1" id="KW-0472">Membrane</keyword>
<evidence type="ECO:0000256" key="1">
    <source>
        <dbReference type="SAM" id="Phobius"/>
    </source>
</evidence>
<dbReference type="PANTHER" id="PTHR37471">
    <property type="entry name" value="UNNAMED PRODUCT"/>
    <property type="match status" value="1"/>
</dbReference>
<evidence type="ECO:0000313" key="3">
    <source>
        <dbReference type="Proteomes" id="UP000807469"/>
    </source>
</evidence>